<sequence>AVSATISEIMFQDENLATVNLEDLRLNLKVVEPSQSLVEGTSLELTKQRLSVGIKPK</sequence>
<evidence type="ECO:0000313" key="2">
    <source>
        <dbReference type="Proteomes" id="UP001642464"/>
    </source>
</evidence>
<keyword evidence="2" id="KW-1185">Reference proteome</keyword>
<comment type="caution">
    <text evidence="1">The sequence shown here is derived from an EMBL/GenBank/DDBJ whole genome shotgun (WGS) entry which is preliminary data.</text>
</comment>
<dbReference type="EMBL" id="CAXAMM010007936">
    <property type="protein sequence ID" value="CAK9015862.1"/>
    <property type="molecule type" value="Genomic_DNA"/>
</dbReference>
<accession>A0ABP0JP27</accession>
<gene>
    <name evidence="1" type="ORF">SCF082_LOCUS12936</name>
</gene>
<evidence type="ECO:0000313" key="1">
    <source>
        <dbReference type="EMBL" id="CAK9015862.1"/>
    </source>
</evidence>
<name>A0ABP0JP27_9DINO</name>
<feature type="non-terminal residue" evidence="1">
    <location>
        <position position="1"/>
    </location>
</feature>
<feature type="non-terminal residue" evidence="1">
    <location>
        <position position="57"/>
    </location>
</feature>
<organism evidence="1 2">
    <name type="scientific">Durusdinium trenchii</name>
    <dbReference type="NCBI Taxonomy" id="1381693"/>
    <lineage>
        <taxon>Eukaryota</taxon>
        <taxon>Sar</taxon>
        <taxon>Alveolata</taxon>
        <taxon>Dinophyceae</taxon>
        <taxon>Suessiales</taxon>
        <taxon>Symbiodiniaceae</taxon>
        <taxon>Durusdinium</taxon>
    </lineage>
</organism>
<protein>
    <submittedName>
        <fullName evidence="1">Uncharacterized protein</fullName>
    </submittedName>
</protein>
<proteinExistence type="predicted"/>
<reference evidence="1 2" key="1">
    <citation type="submission" date="2024-02" db="EMBL/GenBank/DDBJ databases">
        <authorList>
            <person name="Chen Y."/>
            <person name="Shah S."/>
            <person name="Dougan E. K."/>
            <person name="Thang M."/>
            <person name="Chan C."/>
        </authorList>
    </citation>
    <scope>NUCLEOTIDE SEQUENCE [LARGE SCALE GENOMIC DNA]</scope>
</reference>
<dbReference type="Proteomes" id="UP001642464">
    <property type="component" value="Unassembled WGS sequence"/>
</dbReference>